<keyword evidence="6 8" id="KW-1133">Transmembrane helix</keyword>
<dbReference type="PANTHER" id="PTHR30269">
    <property type="entry name" value="TRANSMEMBRANE PROTEIN YFCA"/>
    <property type="match status" value="1"/>
</dbReference>
<name>A0A227KAU1_9BURK</name>
<evidence type="ECO:0000256" key="1">
    <source>
        <dbReference type="ARBA" id="ARBA00004651"/>
    </source>
</evidence>
<dbReference type="GeneID" id="78363584"/>
<dbReference type="EMBL" id="NHMP01000013">
    <property type="protein sequence ID" value="OXE44333.1"/>
    <property type="molecule type" value="Genomic_DNA"/>
</dbReference>
<dbReference type="PANTHER" id="PTHR30269:SF0">
    <property type="entry name" value="MEMBRANE TRANSPORTER PROTEIN YFCA-RELATED"/>
    <property type="match status" value="1"/>
</dbReference>
<gene>
    <name evidence="9" type="ORF">ADH67_12455</name>
</gene>
<keyword evidence="10" id="KW-1185">Reference proteome</keyword>
<dbReference type="GO" id="GO:0005886">
    <property type="term" value="C:plasma membrane"/>
    <property type="evidence" value="ECO:0007669"/>
    <property type="project" value="UniProtKB-SubCell"/>
</dbReference>
<evidence type="ECO:0000256" key="7">
    <source>
        <dbReference type="ARBA" id="ARBA00023136"/>
    </source>
</evidence>
<keyword evidence="4 8" id="KW-1003">Cell membrane</keyword>
<evidence type="ECO:0000256" key="4">
    <source>
        <dbReference type="ARBA" id="ARBA00022475"/>
    </source>
</evidence>
<comment type="subcellular location">
    <subcellularLocation>
        <location evidence="1 8">Cell membrane</location>
        <topology evidence="1 8">Multi-pass membrane protein</topology>
    </subcellularLocation>
</comment>
<organism evidence="9 10">
    <name type="scientific">Turicimonas muris</name>
    <dbReference type="NCBI Taxonomy" id="1796652"/>
    <lineage>
        <taxon>Bacteria</taxon>
        <taxon>Pseudomonadati</taxon>
        <taxon>Pseudomonadota</taxon>
        <taxon>Betaproteobacteria</taxon>
        <taxon>Burkholderiales</taxon>
        <taxon>Sutterellaceae</taxon>
        <taxon>Turicimonas</taxon>
    </lineage>
</organism>
<evidence type="ECO:0000313" key="9">
    <source>
        <dbReference type="EMBL" id="OXE44333.1"/>
    </source>
</evidence>
<proteinExistence type="inferred from homology"/>
<evidence type="ECO:0000256" key="2">
    <source>
        <dbReference type="ARBA" id="ARBA00009142"/>
    </source>
</evidence>
<feature type="transmembrane region" description="Helical" evidence="8">
    <location>
        <begin position="75"/>
        <end position="97"/>
    </location>
</feature>
<feature type="transmembrane region" description="Helical" evidence="8">
    <location>
        <begin position="137"/>
        <end position="165"/>
    </location>
</feature>
<dbReference type="RefSeq" id="WP_066591713.1">
    <property type="nucleotide sequence ID" value="NZ_CAJTBZ010000029.1"/>
</dbReference>
<evidence type="ECO:0000256" key="3">
    <source>
        <dbReference type="ARBA" id="ARBA00022448"/>
    </source>
</evidence>
<keyword evidence="7 8" id="KW-0472">Membrane</keyword>
<evidence type="ECO:0000256" key="5">
    <source>
        <dbReference type="ARBA" id="ARBA00022692"/>
    </source>
</evidence>
<dbReference type="InterPro" id="IPR052017">
    <property type="entry name" value="TSUP"/>
</dbReference>
<accession>A0A227KAU1</accession>
<sequence length="256" mass="26721">MEVTLTLILICCLAFFIAGCIDSIAGGGGLITTPTLLMLGVPAHFCLGSTKLASMCGSSVALFTFWQNKQIIEKVALIGAISSFVGGVLGSWLALSIDNQKMTLIMVGLIPVGLAISLLSGVFKIDKEVEEVEGWRWKAILIGITVGMYEGFFGPGAGSFFLIGIHVLLKAGLVKSSGTAKIFNIFANLGAVCTFASAGTVAYSLAIPCAIASILGNRIGAKYAIKIGPKVVRKALYLVISLLMISLIAKLAITNS</sequence>
<feature type="transmembrane region" description="Helical" evidence="8">
    <location>
        <begin position="36"/>
        <end position="63"/>
    </location>
</feature>
<protein>
    <recommendedName>
        <fullName evidence="8">Probable membrane transporter protein</fullName>
    </recommendedName>
</protein>
<keyword evidence="3" id="KW-0813">Transport</keyword>
<evidence type="ECO:0000256" key="8">
    <source>
        <dbReference type="RuleBase" id="RU363041"/>
    </source>
</evidence>
<evidence type="ECO:0000313" key="10">
    <source>
        <dbReference type="Proteomes" id="UP000214610"/>
    </source>
</evidence>
<feature type="transmembrane region" description="Helical" evidence="8">
    <location>
        <begin position="103"/>
        <end position="125"/>
    </location>
</feature>
<dbReference type="InterPro" id="IPR002781">
    <property type="entry name" value="TM_pro_TauE-like"/>
</dbReference>
<dbReference type="Pfam" id="PF01925">
    <property type="entry name" value="TauE"/>
    <property type="match status" value="1"/>
</dbReference>
<reference evidence="10" key="1">
    <citation type="submission" date="2017-05" db="EMBL/GenBank/DDBJ databases">
        <title>Improved OligoMM genomes.</title>
        <authorList>
            <person name="Garzetti D."/>
        </authorList>
    </citation>
    <scope>NUCLEOTIDE SEQUENCE [LARGE SCALE GENOMIC DNA]</scope>
    <source>
        <strain evidence="10">YL45</strain>
    </source>
</reference>
<dbReference type="AlphaFoldDB" id="A0A227KAU1"/>
<keyword evidence="5 8" id="KW-0812">Transmembrane</keyword>
<comment type="caution">
    <text evidence="9">The sequence shown here is derived from an EMBL/GenBank/DDBJ whole genome shotgun (WGS) entry which is preliminary data.</text>
</comment>
<feature type="transmembrane region" description="Helical" evidence="8">
    <location>
        <begin position="185"/>
        <end position="215"/>
    </location>
</feature>
<feature type="transmembrane region" description="Helical" evidence="8">
    <location>
        <begin position="235"/>
        <end position="253"/>
    </location>
</feature>
<evidence type="ECO:0000256" key="6">
    <source>
        <dbReference type="ARBA" id="ARBA00022989"/>
    </source>
</evidence>
<comment type="similarity">
    <text evidence="2 8">Belongs to the 4-toluene sulfonate uptake permease (TSUP) (TC 2.A.102) family.</text>
</comment>
<dbReference type="Proteomes" id="UP000214610">
    <property type="component" value="Unassembled WGS sequence"/>
</dbReference>